<dbReference type="InterPro" id="IPR003594">
    <property type="entry name" value="HATPase_dom"/>
</dbReference>
<evidence type="ECO:0000313" key="10">
    <source>
        <dbReference type="EMBL" id="TBL68312.1"/>
    </source>
</evidence>
<dbReference type="EMBL" id="SIRE01000047">
    <property type="protein sequence ID" value="TBL68312.1"/>
    <property type="molecule type" value="Genomic_DNA"/>
</dbReference>
<dbReference type="SUPFAM" id="SSF158472">
    <property type="entry name" value="HAMP domain-like"/>
    <property type="match status" value="1"/>
</dbReference>
<name>A0A4V2J2Z2_9BACL</name>
<dbReference type="PANTHER" id="PTHR34220">
    <property type="entry name" value="SENSOR HISTIDINE KINASE YPDA"/>
    <property type="match status" value="1"/>
</dbReference>
<organism evidence="10 11">
    <name type="scientific">Paenibacillus thalictri</name>
    <dbReference type="NCBI Taxonomy" id="2527873"/>
    <lineage>
        <taxon>Bacteria</taxon>
        <taxon>Bacillati</taxon>
        <taxon>Bacillota</taxon>
        <taxon>Bacilli</taxon>
        <taxon>Bacillales</taxon>
        <taxon>Paenibacillaceae</taxon>
        <taxon>Paenibacillus</taxon>
    </lineage>
</organism>
<dbReference type="InterPro" id="IPR003660">
    <property type="entry name" value="HAMP_dom"/>
</dbReference>
<evidence type="ECO:0000313" key="11">
    <source>
        <dbReference type="Proteomes" id="UP000293142"/>
    </source>
</evidence>
<evidence type="ECO:0000256" key="8">
    <source>
        <dbReference type="SAM" id="Phobius"/>
    </source>
</evidence>
<evidence type="ECO:0000256" key="7">
    <source>
        <dbReference type="SAM" id="Coils"/>
    </source>
</evidence>
<feature type="coiled-coil region" evidence="7">
    <location>
        <begin position="371"/>
        <end position="398"/>
    </location>
</feature>
<keyword evidence="11" id="KW-1185">Reference proteome</keyword>
<comment type="subcellular location">
    <subcellularLocation>
        <location evidence="1">Cell membrane</location>
        <topology evidence="1">Multi-pass membrane protein</topology>
    </subcellularLocation>
</comment>
<dbReference type="PROSITE" id="PS50885">
    <property type="entry name" value="HAMP"/>
    <property type="match status" value="1"/>
</dbReference>
<feature type="transmembrane region" description="Helical" evidence="8">
    <location>
        <begin position="302"/>
        <end position="322"/>
    </location>
</feature>
<comment type="caution">
    <text evidence="10">The sequence shown here is derived from an EMBL/GenBank/DDBJ whole genome shotgun (WGS) entry which is preliminary data.</text>
</comment>
<dbReference type="Pfam" id="PF00672">
    <property type="entry name" value="HAMP"/>
    <property type="match status" value="1"/>
</dbReference>
<dbReference type="GO" id="GO:0005886">
    <property type="term" value="C:plasma membrane"/>
    <property type="evidence" value="ECO:0007669"/>
    <property type="project" value="UniProtKB-SubCell"/>
</dbReference>
<dbReference type="Gene3D" id="3.30.565.10">
    <property type="entry name" value="Histidine kinase-like ATPase, C-terminal domain"/>
    <property type="match status" value="1"/>
</dbReference>
<dbReference type="InterPro" id="IPR050640">
    <property type="entry name" value="Bact_2-comp_sensor_kinase"/>
</dbReference>
<dbReference type="GO" id="GO:0000155">
    <property type="term" value="F:phosphorelay sensor kinase activity"/>
    <property type="evidence" value="ECO:0007669"/>
    <property type="project" value="InterPro"/>
</dbReference>
<dbReference type="AlphaFoldDB" id="A0A4V2J2Z2"/>
<keyword evidence="3" id="KW-0597">Phosphoprotein</keyword>
<dbReference type="InterPro" id="IPR036890">
    <property type="entry name" value="HATPase_C_sf"/>
</dbReference>
<dbReference type="Gene3D" id="6.10.340.10">
    <property type="match status" value="1"/>
</dbReference>
<reference evidence="10 11" key="1">
    <citation type="submission" date="2019-02" db="EMBL/GenBank/DDBJ databases">
        <title>Paenibacillus sp. nov., isolated from surface-sterilized tissue of Thalictrum simplex L.</title>
        <authorList>
            <person name="Tuo L."/>
        </authorList>
    </citation>
    <scope>NUCLEOTIDE SEQUENCE [LARGE SCALE GENOMIC DNA]</scope>
    <source>
        <strain evidence="10 11">N2SHLJ1</strain>
    </source>
</reference>
<keyword evidence="5 10" id="KW-0418">Kinase</keyword>
<dbReference type="PANTHER" id="PTHR34220:SF7">
    <property type="entry name" value="SENSOR HISTIDINE KINASE YPDA"/>
    <property type="match status" value="1"/>
</dbReference>
<keyword evidence="6 8" id="KW-0472">Membrane</keyword>
<evidence type="ECO:0000259" key="9">
    <source>
        <dbReference type="PROSITE" id="PS50885"/>
    </source>
</evidence>
<dbReference type="SMART" id="SM00387">
    <property type="entry name" value="HATPase_c"/>
    <property type="match status" value="1"/>
</dbReference>
<dbReference type="CDD" id="cd06225">
    <property type="entry name" value="HAMP"/>
    <property type="match status" value="1"/>
</dbReference>
<evidence type="ECO:0000256" key="3">
    <source>
        <dbReference type="ARBA" id="ARBA00022553"/>
    </source>
</evidence>
<dbReference type="SUPFAM" id="SSF55874">
    <property type="entry name" value="ATPase domain of HSP90 chaperone/DNA topoisomerase II/histidine kinase"/>
    <property type="match status" value="1"/>
</dbReference>
<gene>
    <name evidence="10" type="ORF">EYB31_38335</name>
</gene>
<dbReference type="Proteomes" id="UP000293142">
    <property type="component" value="Unassembled WGS sequence"/>
</dbReference>
<dbReference type="Gene3D" id="3.30.450.20">
    <property type="entry name" value="PAS domain"/>
    <property type="match status" value="2"/>
</dbReference>
<evidence type="ECO:0000256" key="4">
    <source>
        <dbReference type="ARBA" id="ARBA00022679"/>
    </source>
</evidence>
<dbReference type="InterPro" id="IPR010559">
    <property type="entry name" value="Sig_transdc_His_kin_internal"/>
</dbReference>
<proteinExistence type="predicted"/>
<protein>
    <submittedName>
        <fullName evidence="10">Sensor histidine kinase</fullName>
    </submittedName>
</protein>
<keyword evidence="8" id="KW-0812">Transmembrane</keyword>
<evidence type="ECO:0000256" key="2">
    <source>
        <dbReference type="ARBA" id="ARBA00022475"/>
    </source>
</evidence>
<dbReference type="Pfam" id="PF02518">
    <property type="entry name" value="HATPase_c"/>
    <property type="match status" value="1"/>
</dbReference>
<evidence type="ECO:0000256" key="5">
    <source>
        <dbReference type="ARBA" id="ARBA00022777"/>
    </source>
</evidence>
<keyword evidence="4" id="KW-0808">Transferase</keyword>
<dbReference type="OrthoDB" id="9776552at2"/>
<feature type="transmembrane region" description="Helical" evidence="8">
    <location>
        <begin position="23"/>
        <end position="46"/>
    </location>
</feature>
<accession>A0A4V2J2Z2</accession>
<dbReference type="RefSeq" id="WP_131018895.1">
    <property type="nucleotide sequence ID" value="NZ_SIRE01000047.1"/>
</dbReference>
<feature type="domain" description="HAMP" evidence="9">
    <location>
        <begin position="324"/>
        <end position="376"/>
    </location>
</feature>
<evidence type="ECO:0000256" key="1">
    <source>
        <dbReference type="ARBA" id="ARBA00004651"/>
    </source>
</evidence>
<evidence type="ECO:0000256" key="6">
    <source>
        <dbReference type="ARBA" id="ARBA00023136"/>
    </source>
</evidence>
<keyword evidence="2" id="KW-1003">Cell membrane</keyword>
<keyword evidence="8" id="KW-1133">Transmembrane helix</keyword>
<dbReference type="Pfam" id="PF06580">
    <property type="entry name" value="His_kinase"/>
    <property type="match status" value="1"/>
</dbReference>
<keyword evidence="7" id="KW-0175">Coiled coil</keyword>
<sequence length="609" mass="70321">MRTLRWLDMALQRINDIRIQKKLVISFIFVVFIPVILVGVFLTVSFRQTMIKDATQQTVNSVDIIRKRLADTLRMPMEISNKLLIDPRLKKLVNTQYENAFEVMMAYRDYNDFLDYTRLYKEIYNIRFYTRNPTIIDNWYFIQPDEGIRNTFWYKEALDKKQATASWVYAEDETQGNRSFLSLVRRSDFVEYRTSGVLVVDVNPQELNGIVSQELFDTMIYDSQGYIIAAKNTEWVGKNLNETEYSHSFKDRQQGIYDDIINGKPSKVIIEELMPEGSSNKLKIVSIFSVESIVSNANRISMLGFTIISVSLCIAFVLIYFSSRFLADRLMRLNKDLNRVALGDLHVTTSIRGNDEIGLLARQFSNMLHSIRHLMEEVQESNRQKNELQLRQKEIKLQMLASQINPHFLFNALESVRMKAHMHGEQEIAAAVKSLGRLLRKNLEIGGSDIPLQDELDIARYYLDIQKFRFEDRLTFELEIDPSCKHLLIPPLIVQPLVENAVIHGLETMEAGGNVRIRAGLKDDHLYIEVTDNGIGMSAERLQAINESLQDASDRREHRIGLRNVHQRLSLTYGESYGLNISSEPDRGTRIFFVIPTGGSMYVQSIDRG</sequence>
<dbReference type="SMART" id="SM00304">
    <property type="entry name" value="HAMP"/>
    <property type="match status" value="1"/>
</dbReference>